<accession>A0A016VWH3</accession>
<evidence type="ECO:0000313" key="2">
    <source>
        <dbReference type="EMBL" id="EYC31949.1"/>
    </source>
</evidence>
<evidence type="ECO:0000313" key="3">
    <source>
        <dbReference type="Proteomes" id="UP000024635"/>
    </source>
</evidence>
<dbReference type="AlphaFoldDB" id="A0A016VWH3"/>
<name>A0A016VWH3_9BILA</name>
<keyword evidence="3" id="KW-1185">Reference proteome</keyword>
<gene>
    <name evidence="2" type="primary">Acey_s0003.g1322</name>
    <name evidence="2" type="ORF">Y032_0003g1322</name>
</gene>
<dbReference type="EMBL" id="JARK01001339">
    <property type="protein sequence ID" value="EYC31949.1"/>
    <property type="molecule type" value="Genomic_DNA"/>
</dbReference>
<organism evidence="2 3">
    <name type="scientific">Ancylostoma ceylanicum</name>
    <dbReference type="NCBI Taxonomy" id="53326"/>
    <lineage>
        <taxon>Eukaryota</taxon>
        <taxon>Metazoa</taxon>
        <taxon>Ecdysozoa</taxon>
        <taxon>Nematoda</taxon>
        <taxon>Chromadorea</taxon>
        <taxon>Rhabditida</taxon>
        <taxon>Rhabditina</taxon>
        <taxon>Rhabditomorpha</taxon>
        <taxon>Strongyloidea</taxon>
        <taxon>Ancylostomatidae</taxon>
        <taxon>Ancylostomatinae</taxon>
        <taxon>Ancylostoma</taxon>
    </lineage>
</organism>
<reference evidence="3" key="1">
    <citation type="journal article" date="2015" name="Nat. Genet.">
        <title>The genome and transcriptome of the zoonotic hookworm Ancylostoma ceylanicum identify infection-specific gene families.</title>
        <authorList>
            <person name="Schwarz E.M."/>
            <person name="Hu Y."/>
            <person name="Antoshechkin I."/>
            <person name="Miller M.M."/>
            <person name="Sternberg P.W."/>
            <person name="Aroian R.V."/>
        </authorList>
    </citation>
    <scope>NUCLEOTIDE SEQUENCE</scope>
    <source>
        <strain evidence="3">HY135</strain>
    </source>
</reference>
<proteinExistence type="predicted"/>
<evidence type="ECO:0000256" key="1">
    <source>
        <dbReference type="SAM" id="MobiDB-lite"/>
    </source>
</evidence>
<dbReference type="OrthoDB" id="5829796at2759"/>
<protein>
    <submittedName>
        <fullName evidence="2">Uncharacterized protein</fullName>
    </submittedName>
</protein>
<sequence>MLRSPQHAQKHDVSKPIMENQSENVDVLKPWSERSDTTRVILRRMSSNRKRPTILPPDLGCPSTSSSDDCGPRSAPPTMTQIRPTRHSLVIRNDNTISRFVFETDFRCSGKCGVSFYTRVL</sequence>
<dbReference type="Proteomes" id="UP000024635">
    <property type="component" value="Unassembled WGS sequence"/>
</dbReference>
<comment type="caution">
    <text evidence="2">The sequence shown here is derived from an EMBL/GenBank/DDBJ whole genome shotgun (WGS) entry which is preliminary data.</text>
</comment>
<feature type="region of interest" description="Disordered" evidence="1">
    <location>
        <begin position="1"/>
        <end position="30"/>
    </location>
</feature>
<feature type="region of interest" description="Disordered" evidence="1">
    <location>
        <begin position="45"/>
        <end position="80"/>
    </location>
</feature>